<sequence length="64" mass="7147">MPLNLAGCRFVASFRSLAVSTFNLLFLHLLPLLLPPVSYRSTPFPLLPFTPLLQDHLPVAIYVP</sequence>
<evidence type="ECO:0000313" key="1">
    <source>
        <dbReference type="EMBL" id="PWN50565.1"/>
    </source>
</evidence>
<accession>A0ACD0NXU7</accession>
<gene>
    <name evidence="1" type="ORF">IE53DRAFT_88361</name>
</gene>
<dbReference type="EMBL" id="KZ819918">
    <property type="protein sequence ID" value="PWN50565.1"/>
    <property type="molecule type" value="Genomic_DNA"/>
</dbReference>
<reference evidence="1 2" key="1">
    <citation type="journal article" date="2018" name="Mol. Biol. Evol.">
        <title>Broad Genomic Sampling Reveals a Smut Pathogenic Ancestry of the Fungal Clade Ustilaginomycotina.</title>
        <authorList>
            <person name="Kijpornyongpan T."/>
            <person name="Mondo S.J."/>
            <person name="Barry K."/>
            <person name="Sandor L."/>
            <person name="Lee J."/>
            <person name="Lipzen A."/>
            <person name="Pangilinan J."/>
            <person name="LaButti K."/>
            <person name="Hainaut M."/>
            <person name="Henrissat B."/>
            <person name="Grigoriev I.V."/>
            <person name="Spatafora J.W."/>
            <person name="Aime M.C."/>
        </authorList>
    </citation>
    <scope>NUCLEOTIDE SEQUENCE [LARGE SCALE GENOMIC DNA]</scope>
    <source>
        <strain evidence="1 2">SA 807</strain>
    </source>
</reference>
<organism evidence="1 2">
    <name type="scientific">Violaceomyces palustris</name>
    <dbReference type="NCBI Taxonomy" id="1673888"/>
    <lineage>
        <taxon>Eukaryota</taxon>
        <taxon>Fungi</taxon>
        <taxon>Dikarya</taxon>
        <taxon>Basidiomycota</taxon>
        <taxon>Ustilaginomycotina</taxon>
        <taxon>Ustilaginomycetes</taxon>
        <taxon>Violaceomycetales</taxon>
        <taxon>Violaceomycetaceae</taxon>
        <taxon>Violaceomyces</taxon>
    </lineage>
</organism>
<protein>
    <submittedName>
        <fullName evidence="1">Uncharacterized protein</fullName>
    </submittedName>
</protein>
<dbReference type="Proteomes" id="UP000245626">
    <property type="component" value="Unassembled WGS sequence"/>
</dbReference>
<keyword evidence="2" id="KW-1185">Reference proteome</keyword>
<evidence type="ECO:0000313" key="2">
    <source>
        <dbReference type="Proteomes" id="UP000245626"/>
    </source>
</evidence>
<proteinExistence type="predicted"/>
<name>A0ACD0NXU7_9BASI</name>